<dbReference type="PROSITE" id="PS51379">
    <property type="entry name" value="4FE4S_FER_2"/>
    <property type="match status" value="2"/>
</dbReference>
<reference evidence="6" key="1">
    <citation type="journal article" date="2022" name="Environ. Microbiol.">
        <title>Geoalkalibacter halelectricus SAP #1 sp. nov. possessing extracellular electron transfer and mineral#reducing capabilities from a haloalkaline environment.</title>
        <authorList>
            <person name="Yadav S."/>
            <person name="Singh R."/>
            <person name="Sundharam S.S."/>
            <person name="Chaudhary S."/>
            <person name="Krishnamurthi S."/>
            <person name="Patil S.A."/>
        </authorList>
    </citation>
    <scope>NUCLEOTIDE SEQUENCE</scope>
    <source>
        <strain evidence="6">SAP-1</strain>
    </source>
</reference>
<evidence type="ECO:0000256" key="4">
    <source>
        <dbReference type="ARBA" id="ARBA00023014"/>
    </source>
</evidence>
<evidence type="ECO:0000256" key="3">
    <source>
        <dbReference type="ARBA" id="ARBA00023004"/>
    </source>
</evidence>
<dbReference type="Pfam" id="PF13237">
    <property type="entry name" value="Fer4_10"/>
    <property type="match status" value="1"/>
</dbReference>
<evidence type="ECO:0000313" key="7">
    <source>
        <dbReference type="Proteomes" id="UP001060414"/>
    </source>
</evidence>
<dbReference type="RefSeq" id="WP_260749348.1">
    <property type="nucleotide sequence ID" value="NZ_CP092109.1"/>
</dbReference>
<sequence length="379" mass="40330">MNRVVLHALPDYDRAGCEAALQTLLEPLGGMKAYVQAGQRVLIKPNMLAAKAPEKAVTTHPEIVRAVIRAVQQAGGEAWVGDSPGVGSCRQVARKCGILAVVEETGARLAPFVDCRPASSPPASFQHLEIACEVLDADLVINLPKLKTHQMMGLTCAVKNLFGAVVGMRKPQLHLQAGSDKALFARMLLDLADHLKPALSIVDAVVAMEGDGPGSGDPVAVGTLLAGESPLAVDAAALELLGLRTEDCWTQKIAREQELPGATLKDVELVGAAPASLRPQHFRPAKATDVSFGVPAFLHQRLRRSLSALPALDANCCTGCGLCVEHCPPQAMALQNHRPHIDLNRCIGCFCCQELCPRGAILTRQGLLLRLSRFFGLGR</sequence>
<keyword evidence="7" id="KW-1185">Reference proteome</keyword>
<dbReference type="Pfam" id="PF04015">
    <property type="entry name" value="DUF362"/>
    <property type="match status" value="1"/>
</dbReference>
<feature type="domain" description="4Fe-4S ferredoxin-type" evidence="5">
    <location>
        <begin position="338"/>
        <end position="366"/>
    </location>
</feature>
<name>A0ABY5ZSV0_9BACT</name>
<dbReference type="Proteomes" id="UP001060414">
    <property type="component" value="Chromosome"/>
</dbReference>
<evidence type="ECO:0000256" key="2">
    <source>
        <dbReference type="ARBA" id="ARBA00022723"/>
    </source>
</evidence>
<dbReference type="InterPro" id="IPR017900">
    <property type="entry name" value="4Fe4S_Fe_S_CS"/>
</dbReference>
<evidence type="ECO:0000256" key="1">
    <source>
        <dbReference type="ARBA" id="ARBA00022485"/>
    </source>
</evidence>
<feature type="domain" description="4Fe-4S ferredoxin-type" evidence="5">
    <location>
        <begin position="308"/>
        <end position="337"/>
    </location>
</feature>
<gene>
    <name evidence="6" type="ORF">L9S41_06190</name>
</gene>
<evidence type="ECO:0000313" key="6">
    <source>
        <dbReference type="EMBL" id="UWZ80980.1"/>
    </source>
</evidence>
<dbReference type="InterPro" id="IPR007160">
    <property type="entry name" value="DUF362"/>
</dbReference>
<accession>A0ABY5ZSV0</accession>
<dbReference type="InterPro" id="IPR050157">
    <property type="entry name" value="PSI_iron-sulfur_center"/>
</dbReference>
<dbReference type="Gene3D" id="3.30.70.20">
    <property type="match status" value="1"/>
</dbReference>
<dbReference type="PANTHER" id="PTHR24960">
    <property type="entry name" value="PHOTOSYSTEM I IRON-SULFUR CENTER-RELATED"/>
    <property type="match status" value="1"/>
</dbReference>
<keyword evidence="4" id="KW-0411">Iron-sulfur</keyword>
<dbReference type="SUPFAM" id="SSF54862">
    <property type="entry name" value="4Fe-4S ferredoxins"/>
    <property type="match status" value="1"/>
</dbReference>
<dbReference type="EMBL" id="CP092109">
    <property type="protein sequence ID" value="UWZ80980.1"/>
    <property type="molecule type" value="Genomic_DNA"/>
</dbReference>
<dbReference type="PANTHER" id="PTHR24960:SF76">
    <property type="entry name" value="4FE-4S FERREDOXIN-TYPE DOMAIN-CONTAINING PROTEIN"/>
    <property type="match status" value="1"/>
</dbReference>
<dbReference type="InterPro" id="IPR017896">
    <property type="entry name" value="4Fe4S_Fe-S-bd"/>
</dbReference>
<dbReference type="PROSITE" id="PS00198">
    <property type="entry name" value="4FE4S_FER_1"/>
    <property type="match status" value="1"/>
</dbReference>
<protein>
    <submittedName>
        <fullName evidence="6">DUF362 domain-containing protein</fullName>
    </submittedName>
</protein>
<proteinExistence type="predicted"/>
<keyword evidence="1" id="KW-0004">4Fe-4S</keyword>
<keyword evidence="3" id="KW-0408">Iron</keyword>
<organism evidence="6 7">
    <name type="scientific">Geoalkalibacter halelectricus</name>
    <dbReference type="NCBI Taxonomy" id="2847045"/>
    <lineage>
        <taxon>Bacteria</taxon>
        <taxon>Pseudomonadati</taxon>
        <taxon>Thermodesulfobacteriota</taxon>
        <taxon>Desulfuromonadia</taxon>
        <taxon>Desulfuromonadales</taxon>
        <taxon>Geoalkalibacteraceae</taxon>
        <taxon>Geoalkalibacter</taxon>
    </lineage>
</organism>
<keyword evidence="2" id="KW-0479">Metal-binding</keyword>
<evidence type="ECO:0000259" key="5">
    <source>
        <dbReference type="PROSITE" id="PS51379"/>
    </source>
</evidence>